<protein>
    <submittedName>
        <fullName evidence="1">Uncharacterized protein</fullName>
    </submittedName>
</protein>
<dbReference type="Proteomes" id="UP000250266">
    <property type="component" value="Unassembled WGS sequence"/>
</dbReference>
<keyword evidence="2" id="KW-1185">Reference proteome</keyword>
<reference evidence="1 2" key="1">
    <citation type="journal article" date="2016" name="Nat. Commun.">
        <title>Ectomycorrhizal ecology is imprinted in the genome of the dominant symbiotic fungus Cenococcum geophilum.</title>
        <authorList>
            <consortium name="DOE Joint Genome Institute"/>
            <person name="Peter M."/>
            <person name="Kohler A."/>
            <person name="Ohm R.A."/>
            <person name="Kuo A."/>
            <person name="Krutzmann J."/>
            <person name="Morin E."/>
            <person name="Arend M."/>
            <person name="Barry K.W."/>
            <person name="Binder M."/>
            <person name="Choi C."/>
            <person name="Clum A."/>
            <person name="Copeland A."/>
            <person name="Grisel N."/>
            <person name="Haridas S."/>
            <person name="Kipfer T."/>
            <person name="LaButti K."/>
            <person name="Lindquist E."/>
            <person name="Lipzen A."/>
            <person name="Maire R."/>
            <person name="Meier B."/>
            <person name="Mihaltcheva S."/>
            <person name="Molinier V."/>
            <person name="Murat C."/>
            <person name="Poggeler S."/>
            <person name="Quandt C.A."/>
            <person name="Sperisen C."/>
            <person name="Tritt A."/>
            <person name="Tisserant E."/>
            <person name="Crous P.W."/>
            <person name="Henrissat B."/>
            <person name="Nehls U."/>
            <person name="Egli S."/>
            <person name="Spatafora J.W."/>
            <person name="Grigoriev I.V."/>
            <person name="Martin F.M."/>
        </authorList>
    </citation>
    <scope>NUCLEOTIDE SEQUENCE [LARGE SCALE GENOMIC DNA]</scope>
    <source>
        <strain evidence="1 2">CBS 459.81</strain>
    </source>
</reference>
<accession>A0A8E2J950</accession>
<evidence type="ECO:0000313" key="1">
    <source>
        <dbReference type="EMBL" id="OCK73925.1"/>
    </source>
</evidence>
<dbReference type="AlphaFoldDB" id="A0A8E2J950"/>
<proteinExistence type="predicted"/>
<organism evidence="1 2">
    <name type="scientific">Lepidopterella palustris CBS 459.81</name>
    <dbReference type="NCBI Taxonomy" id="1314670"/>
    <lineage>
        <taxon>Eukaryota</taxon>
        <taxon>Fungi</taxon>
        <taxon>Dikarya</taxon>
        <taxon>Ascomycota</taxon>
        <taxon>Pezizomycotina</taxon>
        <taxon>Dothideomycetes</taxon>
        <taxon>Pleosporomycetidae</taxon>
        <taxon>Mytilinidiales</taxon>
        <taxon>Argynnaceae</taxon>
        <taxon>Lepidopterella</taxon>
    </lineage>
</organism>
<name>A0A8E2J950_9PEZI</name>
<gene>
    <name evidence="1" type="ORF">K432DRAFT_410295</name>
</gene>
<dbReference type="EMBL" id="KV745613">
    <property type="protein sequence ID" value="OCK73925.1"/>
    <property type="molecule type" value="Genomic_DNA"/>
</dbReference>
<sequence>MSQDGGFDLFGECSAGRDAEAGVFVVARSRVGPGLLSRSGARSFGTLAMDLSADFGMCGVCSADADADADGGMLAVAVWSRELLVKRGGTSEKDGGVKGSRPA</sequence>
<evidence type="ECO:0000313" key="2">
    <source>
        <dbReference type="Proteomes" id="UP000250266"/>
    </source>
</evidence>